<organism evidence="10 11">
    <name type="scientific">Endozoicomonas montiporae</name>
    <dbReference type="NCBI Taxonomy" id="1027273"/>
    <lineage>
        <taxon>Bacteria</taxon>
        <taxon>Pseudomonadati</taxon>
        <taxon>Pseudomonadota</taxon>
        <taxon>Gammaproteobacteria</taxon>
        <taxon>Oceanospirillales</taxon>
        <taxon>Endozoicomonadaceae</taxon>
        <taxon>Endozoicomonas</taxon>
    </lineage>
</organism>
<dbReference type="Gene3D" id="2.40.50.1070">
    <property type="match status" value="1"/>
</dbReference>
<feature type="binding site" evidence="7 8">
    <location>
        <position position="234"/>
    </location>
    <ligand>
        <name>S-adenosyl-L-methionine</name>
        <dbReference type="ChEBI" id="CHEBI:59789"/>
    </ligand>
</feature>
<dbReference type="InterPro" id="IPR010280">
    <property type="entry name" value="U5_MeTrfase_fam"/>
</dbReference>
<feature type="binding site" evidence="7 8">
    <location>
        <position position="294"/>
    </location>
    <ligand>
        <name>S-adenosyl-L-methionine</name>
        <dbReference type="ChEBI" id="CHEBI:59789"/>
    </ligand>
</feature>
<dbReference type="GO" id="GO:0019843">
    <property type="term" value="F:rRNA binding"/>
    <property type="evidence" value="ECO:0007669"/>
    <property type="project" value="TreeGrafter"/>
</dbReference>
<dbReference type="HAMAP" id="MF_01011">
    <property type="entry name" value="RNA_methyltr_TrmA"/>
    <property type="match status" value="1"/>
</dbReference>
<evidence type="ECO:0000256" key="6">
    <source>
        <dbReference type="ARBA" id="ARBA00052788"/>
    </source>
</evidence>
<dbReference type="GO" id="GO:0005829">
    <property type="term" value="C:cytosol"/>
    <property type="evidence" value="ECO:0007669"/>
    <property type="project" value="TreeGrafter"/>
</dbReference>
<evidence type="ECO:0000313" key="10">
    <source>
        <dbReference type="EMBL" id="KEQ13343.1"/>
    </source>
</evidence>
<reference evidence="10 11" key="1">
    <citation type="submission" date="2014-06" db="EMBL/GenBank/DDBJ databases">
        <title>Whole Genome Sequences of Three Symbiotic Endozoicomonas Bacteria.</title>
        <authorList>
            <person name="Neave M.J."/>
            <person name="Apprill A."/>
            <person name="Voolstra C.R."/>
        </authorList>
    </citation>
    <scope>NUCLEOTIDE SEQUENCE [LARGE SCALE GENOMIC DNA]</scope>
    <source>
        <strain evidence="10 11">LMG 24815</strain>
    </source>
</reference>
<dbReference type="InterPro" id="IPR029063">
    <property type="entry name" value="SAM-dependent_MTases_sf"/>
</dbReference>
<evidence type="ECO:0000256" key="3">
    <source>
        <dbReference type="ARBA" id="ARBA00022691"/>
    </source>
</evidence>
<evidence type="ECO:0000256" key="9">
    <source>
        <dbReference type="PROSITE-ProRule" id="PRU10015"/>
    </source>
</evidence>
<dbReference type="EMBL" id="JOKG01000003">
    <property type="protein sequence ID" value="KEQ13343.1"/>
    <property type="molecule type" value="Genomic_DNA"/>
</dbReference>
<keyword evidence="1 7" id="KW-0489">Methyltransferase</keyword>
<feature type="active site" evidence="9">
    <location>
        <position position="319"/>
    </location>
</feature>
<evidence type="ECO:0000256" key="2">
    <source>
        <dbReference type="ARBA" id="ARBA00022679"/>
    </source>
</evidence>
<dbReference type="PANTHER" id="PTHR47790">
    <property type="entry name" value="TRNA/TMRNA (URACIL-C(5))-METHYLTRANSFERASE"/>
    <property type="match status" value="1"/>
</dbReference>
<evidence type="ECO:0000256" key="1">
    <source>
        <dbReference type="ARBA" id="ARBA00022603"/>
    </source>
</evidence>
<protein>
    <recommendedName>
        <fullName evidence="7">tRNA/tmRNA (uracil-C(5))-methyltransferase</fullName>
        <ecNumber evidence="7">2.1.1.35</ecNumber>
    </recommendedName>
    <alternativeName>
        <fullName evidence="7">tRNA (uracil(54)-C(5))-methyltransferase</fullName>
    </alternativeName>
    <alternativeName>
        <fullName evidence="7">tRNA(m5U54)-methyltransferase</fullName>
        <shortName evidence="7">RUMT</shortName>
    </alternativeName>
    <alternativeName>
        <fullName evidence="7">tmRNA (uracil(341)-C(5))-methyltransferase</fullName>
    </alternativeName>
</protein>
<evidence type="ECO:0000256" key="5">
    <source>
        <dbReference type="ARBA" id="ARBA00051255"/>
    </source>
</evidence>
<dbReference type="PROSITE" id="PS51687">
    <property type="entry name" value="SAM_MT_RNA_M5U"/>
    <property type="match status" value="1"/>
</dbReference>
<keyword evidence="3 7" id="KW-0949">S-adenosyl-L-methionine</keyword>
<sequence length="362" mass="42557">MSLAVVQPERYEEQLAEKVSQVYAEFEAFDIPELEVFRSRPEHYRMRAEFRIWHEGEHSFYRMFDPDTRRPFSVQDFPAGSERINELMQPLMQRIEQSDDLRRRLFQVEFLTTQTGEALISLLYHRQLDDAWQAAANSLQERLDISIIGRARKQKIVLKQDFVTEELTVNDQRFRYQQVENSFTQPNAGVNEHMLGWASDVCRDEQGDLVELYCGNGNFTCVLARQFDRVLATEISKTSVHSAHENFRMNSVDNVAIARLSSEEFTQAMNAEREFHRLKDIDLDSYQFSTILVDPPRAGLDKDTEALVQRFEKIVYISCNPETLKENLETINQTHKVERIALFDQFPYTHHREMGVFLTRRQ</sequence>
<feature type="active site" description="Nucleophile" evidence="7 8">
    <location>
        <position position="319"/>
    </location>
</feature>
<feature type="active site" description="Proton acceptor" evidence="7">
    <location>
        <position position="353"/>
    </location>
</feature>
<comment type="caution">
    <text evidence="10">The sequence shown here is derived from an EMBL/GenBank/DDBJ whole genome shotgun (WGS) entry which is preliminary data.</text>
</comment>
<dbReference type="NCBIfam" id="TIGR02143">
    <property type="entry name" value="trmA_only"/>
    <property type="match status" value="1"/>
</dbReference>
<gene>
    <name evidence="7" type="primary">trmA</name>
    <name evidence="10" type="ORF">GZ77_13065</name>
</gene>
<evidence type="ECO:0000256" key="7">
    <source>
        <dbReference type="HAMAP-Rule" id="MF_01011"/>
    </source>
</evidence>
<keyword evidence="11" id="KW-1185">Reference proteome</keyword>
<dbReference type="GO" id="GO:0030488">
    <property type="term" value="P:tRNA methylation"/>
    <property type="evidence" value="ECO:0007669"/>
    <property type="project" value="UniProtKB-UniRule"/>
</dbReference>
<evidence type="ECO:0000256" key="4">
    <source>
        <dbReference type="ARBA" id="ARBA00022694"/>
    </source>
</evidence>
<evidence type="ECO:0000256" key="8">
    <source>
        <dbReference type="PROSITE-ProRule" id="PRU01024"/>
    </source>
</evidence>
<dbReference type="AlphaFoldDB" id="A0A081N4H0"/>
<dbReference type="eggNOG" id="COG2265">
    <property type="taxonomic scope" value="Bacteria"/>
</dbReference>
<evidence type="ECO:0000313" key="11">
    <source>
        <dbReference type="Proteomes" id="UP000028006"/>
    </source>
</evidence>
<dbReference type="PROSITE" id="PS01230">
    <property type="entry name" value="TRMA_1"/>
    <property type="match status" value="1"/>
</dbReference>
<dbReference type="RefSeq" id="WP_034876084.1">
    <property type="nucleotide sequence ID" value="NZ_JOKG01000003.1"/>
</dbReference>
<comment type="catalytic activity">
    <reaction evidence="5 7">
        <text>uridine(341) in tmRNA + S-adenosyl-L-methionine = 5-methyluridine(341) in tmRNA + S-adenosyl-L-homocysteine + H(+)</text>
        <dbReference type="Rhea" id="RHEA:43612"/>
        <dbReference type="Rhea" id="RHEA-COMP:10630"/>
        <dbReference type="Rhea" id="RHEA-COMP:10631"/>
        <dbReference type="ChEBI" id="CHEBI:15378"/>
        <dbReference type="ChEBI" id="CHEBI:57856"/>
        <dbReference type="ChEBI" id="CHEBI:59789"/>
        <dbReference type="ChEBI" id="CHEBI:65315"/>
        <dbReference type="ChEBI" id="CHEBI:74447"/>
    </reaction>
</comment>
<feature type="binding site" evidence="7">
    <location>
        <position position="218"/>
    </location>
    <ligand>
        <name>S-adenosyl-L-methionine</name>
        <dbReference type="ChEBI" id="CHEBI:59789"/>
    </ligand>
</feature>
<dbReference type="InterPro" id="IPR011869">
    <property type="entry name" value="TrmA_MeTrfase"/>
</dbReference>
<dbReference type="EC" id="2.1.1.35" evidence="7"/>
<name>A0A081N4H0_9GAMM</name>
<comment type="function">
    <text evidence="7">Dual-specificity methyltransferase that catalyzes the formation of 5-methyluridine at position 54 (m5U54) in all tRNAs, and that of position 341 (m5U341) in tmRNA (transfer-mRNA).</text>
</comment>
<accession>A0A081N4H0</accession>
<dbReference type="SUPFAM" id="SSF53335">
    <property type="entry name" value="S-adenosyl-L-methionine-dependent methyltransferases"/>
    <property type="match status" value="1"/>
</dbReference>
<dbReference type="Proteomes" id="UP000028006">
    <property type="component" value="Unassembled WGS sequence"/>
</dbReference>
<dbReference type="InterPro" id="IPR030390">
    <property type="entry name" value="MeTrfase_TrmA_AS"/>
</dbReference>
<dbReference type="CDD" id="cd02440">
    <property type="entry name" value="AdoMet_MTases"/>
    <property type="match status" value="1"/>
</dbReference>
<feature type="binding site" evidence="7 8">
    <location>
        <position position="185"/>
    </location>
    <ligand>
        <name>S-adenosyl-L-methionine</name>
        <dbReference type="ChEBI" id="CHEBI:59789"/>
    </ligand>
</feature>
<dbReference type="GO" id="GO:0000049">
    <property type="term" value="F:tRNA binding"/>
    <property type="evidence" value="ECO:0007669"/>
    <property type="project" value="TreeGrafter"/>
</dbReference>
<dbReference type="GO" id="GO:0030697">
    <property type="term" value="F:tRNA (uracil(54)-C5)-methyltransferase activity, S-adenosyl methionine-dependent"/>
    <property type="evidence" value="ECO:0007669"/>
    <property type="project" value="UniProtKB-UniRule"/>
</dbReference>
<comment type="catalytic activity">
    <reaction evidence="6 7">
        <text>uridine(54) in tRNA + S-adenosyl-L-methionine = 5-methyluridine(54) in tRNA + S-adenosyl-L-homocysteine + H(+)</text>
        <dbReference type="Rhea" id="RHEA:42712"/>
        <dbReference type="Rhea" id="RHEA-COMP:10167"/>
        <dbReference type="Rhea" id="RHEA-COMP:10193"/>
        <dbReference type="ChEBI" id="CHEBI:15378"/>
        <dbReference type="ChEBI" id="CHEBI:57856"/>
        <dbReference type="ChEBI" id="CHEBI:59789"/>
        <dbReference type="ChEBI" id="CHEBI:65315"/>
        <dbReference type="ChEBI" id="CHEBI:74447"/>
        <dbReference type="EC" id="2.1.1.35"/>
    </reaction>
</comment>
<feature type="binding site" evidence="7 8">
    <location>
        <position position="213"/>
    </location>
    <ligand>
        <name>S-adenosyl-L-methionine</name>
        <dbReference type="ChEBI" id="CHEBI:59789"/>
    </ligand>
</feature>
<comment type="similarity">
    <text evidence="7">Belongs to the class I-like SAM-binding methyltransferase superfamily. RNA M5U methyltransferase family. TrmA subfamily.</text>
</comment>
<dbReference type="Pfam" id="PF05958">
    <property type="entry name" value="tRNA_U5-meth_tr"/>
    <property type="match status" value="1"/>
</dbReference>
<dbReference type="FunFam" id="2.40.50.1070:FF:000001">
    <property type="entry name" value="tRNA/tmRNA (uracil-C(5))-methyltransferase"/>
    <property type="match status" value="1"/>
</dbReference>
<proteinExistence type="inferred from homology"/>
<dbReference type="Gene3D" id="3.40.50.150">
    <property type="entry name" value="Vaccinia Virus protein VP39"/>
    <property type="match status" value="1"/>
</dbReference>
<dbReference type="FunFam" id="3.40.50.150:FF:000012">
    <property type="entry name" value="tRNA/tmRNA (uracil-C(5))-methyltransferase"/>
    <property type="match status" value="1"/>
</dbReference>
<keyword evidence="2 7" id="KW-0808">Transferase</keyword>
<dbReference type="PANTHER" id="PTHR47790:SF2">
    <property type="entry name" value="TRNA_TMRNA (URACIL-C(5))-METHYLTRANSFERASE"/>
    <property type="match status" value="1"/>
</dbReference>
<keyword evidence="4 7" id="KW-0819">tRNA processing</keyword>